<dbReference type="InterPro" id="IPR009693">
    <property type="entry name" value="Glucitol_operon_activator"/>
</dbReference>
<protein>
    <submittedName>
        <fullName evidence="1">Transcriptional regulator GutM</fullName>
    </submittedName>
</protein>
<name>A0ABW9M887_9FIRM</name>
<evidence type="ECO:0000313" key="2">
    <source>
        <dbReference type="Proteomes" id="UP001637996"/>
    </source>
</evidence>
<dbReference type="Proteomes" id="UP001637996">
    <property type="component" value="Unassembled WGS sequence"/>
</dbReference>
<sequence>MIKEVVIILLFIVICQGVLGIYQLKKYDKFIKNLQTKYQGLDRYYLISERAGNKFQSLILIVIMDSSYNIIEAYYYSGYTVFSSFKNIKSIENKNINDLLNNKTGYKDIRNLDVALDKVKRKYDEILGEKVVG</sequence>
<evidence type="ECO:0000313" key="1">
    <source>
        <dbReference type="EMBL" id="MFO3665538.1"/>
    </source>
</evidence>
<reference evidence="1 2" key="1">
    <citation type="journal article" date="2025" name="Anaerobe">
        <title>Description of Anaerococcus kampingiae sp. nov., Anaerococcus groningensis sp. nov., Anaerococcus martiniensis sp. nov., and Anaerococcus cruorum sp. nov., isolated from human clinical specimens.</title>
        <authorList>
            <person name="Boiten K.E."/>
            <person name="Meijer J."/>
            <person name="van Wezel E.M."/>
            <person name="Veloo A.C.M."/>
        </authorList>
    </citation>
    <scope>NUCLEOTIDE SEQUENCE [LARGE SCALE GENOMIC DNA]</scope>
    <source>
        <strain evidence="1 2">ENR0831</strain>
    </source>
</reference>
<organism evidence="1 2">
    <name type="scientific">Anaerococcus martiniensis</name>
    <dbReference type="NCBI Taxonomy" id="3115615"/>
    <lineage>
        <taxon>Bacteria</taxon>
        <taxon>Bacillati</taxon>
        <taxon>Bacillota</taxon>
        <taxon>Tissierellia</taxon>
        <taxon>Tissierellales</taxon>
        <taxon>Peptoniphilaceae</taxon>
        <taxon>Anaerococcus</taxon>
    </lineage>
</organism>
<keyword evidence="2" id="KW-1185">Reference proteome</keyword>
<accession>A0ABW9M887</accession>
<comment type="caution">
    <text evidence="1">The sequence shown here is derived from an EMBL/GenBank/DDBJ whole genome shotgun (WGS) entry which is preliminary data.</text>
</comment>
<dbReference type="Pfam" id="PF06923">
    <property type="entry name" value="GutM"/>
    <property type="match status" value="1"/>
</dbReference>
<dbReference type="RefSeq" id="WP_410031234.1">
    <property type="nucleotide sequence ID" value="NZ_JBGMEI010000006.1"/>
</dbReference>
<proteinExistence type="predicted"/>
<dbReference type="EMBL" id="JBGMEI010000006">
    <property type="protein sequence ID" value="MFO3665538.1"/>
    <property type="molecule type" value="Genomic_DNA"/>
</dbReference>
<gene>
    <name evidence="1" type="ORF">ACCQ41_04690</name>
</gene>